<comment type="caution">
    <text evidence="2">The sequence shown here is derived from an EMBL/GenBank/DDBJ whole genome shotgun (WGS) entry which is preliminary data.</text>
</comment>
<organism evidence="2 3">
    <name type="scientific">Streptomyces synnematoformans</name>
    <dbReference type="NCBI Taxonomy" id="415721"/>
    <lineage>
        <taxon>Bacteria</taxon>
        <taxon>Bacillati</taxon>
        <taxon>Actinomycetota</taxon>
        <taxon>Actinomycetes</taxon>
        <taxon>Kitasatosporales</taxon>
        <taxon>Streptomycetaceae</taxon>
        <taxon>Streptomyces</taxon>
    </lineage>
</organism>
<dbReference type="Proteomes" id="UP001500443">
    <property type="component" value="Unassembled WGS sequence"/>
</dbReference>
<gene>
    <name evidence="2" type="ORF">GCM10009802_15870</name>
</gene>
<evidence type="ECO:0008006" key="4">
    <source>
        <dbReference type="Google" id="ProtNLM"/>
    </source>
</evidence>
<feature type="region of interest" description="Disordered" evidence="1">
    <location>
        <begin position="77"/>
        <end position="100"/>
    </location>
</feature>
<reference evidence="2 3" key="1">
    <citation type="journal article" date="2019" name="Int. J. Syst. Evol. Microbiol.">
        <title>The Global Catalogue of Microorganisms (GCM) 10K type strain sequencing project: providing services to taxonomists for standard genome sequencing and annotation.</title>
        <authorList>
            <consortium name="The Broad Institute Genomics Platform"/>
            <consortium name="The Broad Institute Genome Sequencing Center for Infectious Disease"/>
            <person name="Wu L."/>
            <person name="Ma J."/>
        </authorList>
    </citation>
    <scope>NUCLEOTIDE SEQUENCE [LARGE SCALE GENOMIC DNA]</scope>
    <source>
        <strain evidence="2 3">JCM 15481</strain>
    </source>
</reference>
<dbReference type="Pfam" id="PF08962">
    <property type="entry name" value="Rv2632c-like"/>
    <property type="match status" value="1"/>
</dbReference>
<sequence>MHTVEWQIGLYLFEEAGTTKARAVLDTATTRFTGHGDAHRNPADPDVPEIGDELAAGRALNDLGRQLMDVAQREVEDIDAATDSGRNAPPGAGWPSADQM</sequence>
<dbReference type="InterPro" id="IPR015057">
    <property type="entry name" value="Rv2632c-like"/>
</dbReference>
<dbReference type="InterPro" id="IPR038070">
    <property type="entry name" value="Rv2632c-like_sf"/>
</dbReference>
<name>A0ABN2XR58_9ACTN</name>
<evidence type="ECO:0000256" key="1">
    <source>
        <dbReference type="SAM" id="MobiDB-lite"/>
    </source>
</evidence>
<evidence type="ECO:0000313" key="3">
    <source>
        <dbReference type="Proteomes" id="UP001500443"/>
    </source>
</evidence>
<accession>A0ABN2XR58</accession>
<evidence type="ECO:0000313" key="2">
    <source>
        <dbReference type="EMBL" id="GAA2115760.1"/>
    </source>
</evidence>
<proteinExistence type="predicted"/>
<protein>
    <recommendedName>
        <fullName evidence="4">DUF1876 domain-containing protein</fullName>
    </recommendedName>
</protein>
<dbReference type="Gene3D" id="3.30.160.240">
    <property type="entry name" value="Rv1738"/>
    <property type="match status" value="1"/>
</dbReference>
<dbReference type="EMBL" id="BAAAPF010000028">
    <property type="protein sequence ID" value="GAA2115760.1"/>
    <property type="molecule type" value="Genomic_DNA"/>
</dbReference>
<dbReference type="SUPFAM" id="SSF143212">
    <property type="entry name" value="Rv2632c-like"/>
    <property type="match status" value="1"/>
</dbReference>
<keyword evidence="3" id="KW-1185">Reference proteome</keyword>